<keyword evidence="6" id="KW-1185">Reference proteome</keyword>
<dbReference type="GO" id="GO:0019867">
    <property type="term" value="C:outer membrane"/>
    <property type="evidence" value="ECO:0007669"/>
    <property type="project" value="InterPro"/>
</dbReference>
<evidence type="ECO:0000259" key="4">
    <source>
        <dbReference type="Pfam" id="PF05433"/>
    </source>
</evidence>
<protein>
    <submittedName>
        <fullName evidence="5">17 kDa surface antigen</fullName>
    </submittedName>
</protein>
<proteinExistence type="predicted"/>
<comment type="subcellular location">
    <subcellularLocation>
        <location evidence="1">Membrane</location>
    </subcellularLocation>
</comment>
<evidence type="ECO:0000256" key="2">
    <source>
        <dbReference type="ARBA" id="ARBA00023136"/>
    </source>
</evidence>
<accession>E4TXI1</accession>
<dbReference type="eggNOG" id="COG3134">
    <property type="taxonomic scope" value="Bacteria"/>
</dbReference>
<dbReference type="Pfam" id="PF05433">
    <property type="entry name" value="Rick_17kDa_Anti"/>
    <property type="match status" value="1"/>
</dbReference>
<gene>
    <name evidence="5" type="ordered locus">Sulku_1227</name>
</gene>
<dbReference type="RefSeq" id="WP_013460087.1">
    <property type="nucleotide sequence ID" value="NC_014762.1"/>
</dbReference>
<evidence type="ECO:0000256" key="3">
    <source>
        <dbReference type="SAM" id="SignalP"/>
    </source>
</evidence>
<dbReference type="InterPro" id="IPR008816">
    <property type="entry name" value="Gly_zipper_2TM_dom"/>
</dbReference>
<dbReference type="InterPro" id="IPR051407">
    <property type="entry name" value="Bact_OM_lipoprot/Surf_antigen"/>
</dbReference>
<dbReference type="PANTHER" id="PTHR35603">
    <property type="match status" value="1"/>
</dbReference>
<dbReference type="STRING" id="709032.Sulku_1227"/>
<reference evidence="5 6" key="1">
    <citation type="journal article" date="2012" name="Stand. Genomic Sci.">
        <title>Complete genome sequence of the sulfur compounds oxidizing chemolithoautotroph Sulfuricurvum kujiense type strain (YK-1(T)).</title>
        <authorList>
            <person name="Han C."/>
            <person name="Kotsyurbenko O."/>
            <person name="Chertkov O."/>
            <person name="Held B."/>
            <person name="Lapidus A."/>
            <person name="Nolan M."/>
            <person name="Lucas S."/>
            <person name="Hammon N."/>
            <person name="Deshpande S."/>
            <person name="Cheng J.F."/>
            <person name="Tapia R."/>
            <person name="Goodwin L.A."/>
            <person name="Pitluck S."/>
            <person name="Liolios K."/>
            <person name="Pagani I."/>
            <person name="Ivanova N."/>
            <person name="Mavromatis K."/>
            <person name="Mikhailova N."/>
            <person name="Pati A."/>
            <person name="Chen A."/>
            <person name="Palaniappan K."/>
            <person name="Land M."/>
            <person name="Hauser L."/>
            <person name="Chang Y.J."/>
            <person name="Jeffries C.D."/>
            <person name="Brambilla E.M."/>
            <person name="Rohde M."/>
            <person name="Spring S."/>
            <person name="Sikorski J."/>
            <person name="Goker M."/>
            <person name="Woyke T."/>
            <person name="Bristow J."/>
            <person name="Eisen J.A."/>
            <person name="Markowitz V."/>
            <person name="Hugenholtz P."/>
            <person name="Kyrpides N.C."/>
            <person name="Klenk H.P."/>
            <person name="Detter J.C."/>
        </authorList>
    </citation>
    <scope>NUCLEOTIDE SEQUENCE [LARGE SCALE GENOMIC DNA]</scope>
    <source>
        <strain evidence="6">ATCC BAA-921 / DSM 16994 / JCM 11577 / YK-1</strain>
    </source>
</reference>
<organism evidence="5 6">
    <name type="scientific">Sulfuricurvum kujiense (strain ATCC BAA-921 / DSM 16994 / JCM 11577 / YK-1)</name>
    <dbReference type="NCBI Taxonomy" id="709032"/>
    <lineage>
        <taxon>Bacteria</taxon>
        <taxon>Pseudomonadati</taxon>
        <taxon>Campylobacterota</taxon>
        <taxon>Epsilonproteobacteria</taxon>
        <taxon>Campylobacterales</taxon>
        <taxon>Sulfurimonadaceae</taxon>
        <taxon>Sulfuricurvum</taxon>
    </lineage>
</organism>
<dbReference type="HOGENOM" id="CLU_1947733_0_0_7"/>
<dbReference type="EMBL" id="CP002355">
    <property type="protein sequence ID" value="ADR33890.1"/>
    <property type="molecule type" value="Genomic_DNA"/>
</dbReference>
<feature type="signal peptide" evidence="3">
    <location>
        <begin position="1"/>
        <end position="19"/>
    </location>
</feature>
<evidence type="ECO:0000313" key="5">
    <source>
        <dbReference type="EMBL" id="ADR33890.1"/>
    </source>
</evidence>
<evidence type="ECO:0000256" key="1">
    <source>
        <dbReference type="ARBA" id="ARBA00004370"/>
    </source>
</evidence>
<dbReference type="PANTHER" id="PTHR35603:SF2">
    <property type="entry name" value="OUTER MEMBRANE LIPOPROTEIN"/>
    <property type="match status" value="1"/>
</dbReference>
<dbReference type="KEGG" id="sku:Sulku_1227"/>
<dbReference type="AlphaFoldDB" id="E4TXI1"/>
<feature type="domain" description="Glycine zipper 2TM" evidence="4">
    <location>
        <begin position="70"/>
        <end position="111"/>
    </location>
</feature>
<feature type="chain" id="PRO_5003187431" evidence="3">
    <location>
        <begin position="20"/>
        <end position="129"/>
    </location>
</feature>
<sequence length="129" mass="12889">MKYYTIALAALIASSLSHAEMLNTGSNDYYMSSPTSSSPSSATSSVQEQCWYEQVPVNGTAQGENTPNVGGAIVGGIIGGVVGHQFGGGSGKTAATVAGAALGTALGAGAGNTPTTPQYQLIKKCNTSR</sequence>
<keyword evidence="3" id="KW-0732">Signal</keyword>
<name>E4TXI1_SULKY</name>
<evidence type="ECO:0000313" key="6">
    <source>
        <dbReference type="Proteomes" id="UP000008721"/>
    </source>
</evidence>
<keyword evidence="2" id="KW-0472">Membrane</keyword>
<dbReference type="Proteomes" id="UP000008721">
    <property type="component" value="Chromosome"/>
</dbReference>